<dbReference type="EMBL" id="AFNT02000024">
    <property type="protein sequence ID" value="ERJ05838.1"/>
    <property type="molecule type" value="Genomic_DNA"/>
</dbReference>
<organism evidence="3 4">
    <name type="scientific">Halorhabdus tiamatea SARL4B</name>
    <dbReference type="NCBI Taxonomy" id="1033806"/>
    <lineage>
        <taxon>Archaea</taxon>
        <taxon>Methanobacteriati</taxon>
        <taxon>Methanobacteriota</taxon>
        <taxon>Stenosarchaea group</taxon>
        <taxon>Halobacteria</taxon>
        <taxon>Halobacteriales</taxon>
        <taxon>Haloarculaceae</taxon>
        <taxon>Halorhabdus</taxon>
    </lineage>
</organism>
<keyword evidence="5" id="KW-1185">Reference proteome</keyword>
<dbReference type="Pfam" id="PF02697">
    <property type="entry name" value="VAPB_antitox"/>
    <property type="match status" value="1"/>
</dbReference>
<dbReference type="AlphaFoldDB" id="F7PL26"/>
<keyword evidence="1" id="KW-1277">Toxin-antitoxin system</keyword>
<evidence type="ECO:0000313" key="4">
    <source>
        <dbReference type="Proteomes" id="UP000003861"/>
    </source>
</evidence>
<evidence type="ECO:0000313" key="2">
    <source>
        <dbReference type="EMBL" id="CCQ34480.1"/>
    </source>
</evidence>
<sequence>MSSKTISLKEETYERLRRAKGDDESFSDAIDRLLGGDDGHPLFDLVGLLDDAEAERVRERADKFRENVDERVGEVDQ</sequence>
<dbReference type="GeneID" id="23799081"/>
<reference evidence="3 4" key="1">
    <citation type="journal article" date="2011" name="J. Bacteriol.">
        <title>Genome sequence of Halorhabdus tiamatea, the first archaeon isolated from a deep-sea anoxic brine lake.</title>
        <authorList>
            <person name="Antunes A."/>
            <person name="Alam I."/>
            <person name="Bajic V.B."/>
            <person name="Stingl U."/>
        </authorList>
    </citation>
    <scope>NUCLEOTIDE SEQUENCE [LARGE SCALE GENOMIC DNA]</scope>
    <source>
        <strain evidence="3 4">SARL4B</strain>
    </source>
</reference>
<dbReference type="eggNOG" id="arCOG08550">
    <property type="taxonomic scope" value="Archaea"/>
</dbReference>
<evidence type="ECO:0000313" key="5">
    <source>
        <dbReference type="Proteomes" id="UP000015381"/>
    </source>
</evidence>
<dbReference type="EMBL" id="HF571520">
    <property type="protein sequence ID" value="CCQ34480.1"/>
    <property type="molecule type" value="Genomic_DNA"/>
</dbReference>
<gene>
    <name evidence="3" type="ORF">HLRTI_002109</name>
    <name evidence="2" type="ORF">HTIA_2372</name>
</gene>
<evidence type="ECO:0000313" key="3">
    <source>
        <dbReference type="EMBL" id="ERJ05838.1"/>
    </source>
</evidence>
<dbReference type="Proteomes" id="UP000003861">
    <property type="component" value="Unassembled WGS sequence"/>
</dbReference>
<dbReference type="RefSeq" id="WP_008526664.1">
    <property type="nucleotide sequence ID" value="NC_021921.1"/>
</dbReference>
<evidence type="ECO:0000256" key="1">
    <source>
        <dbReference type="ARBA" id="ARBA00022649"/>
    </source>
</evidence>
<accession>F7PL26</accession>
<reference evidence="3 4" key="2">
    <citation type="journal article" date="2013" name="PLoS ONE">
        <title>INDIGO - INtegrated Data Warehouse of MIcrobial GenOmes with Examples from the Red Sea Extremophiles.</title>
        <authorList>
            <person name="Alam I."/>
            <person name="Antunes A."/>
            <person name="Kamau A.A."/>
            <person name="Ba Alawi W."/>
            <person name="Kalkatawi M."/>
            <person name="Stingl U."/>
            <person name="Bajic V.B."/>
        </authorList>
    </citation>
    <scope>NUCLEOTIDE SEQUENCE [LARGE SCALE GENOMIC DNA]</scope>
    <source>
        <strain evidence="3 4">SARL4B</strain>
    </source>
</reference>
<dbReference type="OrthoDB" id="9187at2157"/>
<dbReference type="STRING" id="1033806.HTIA_2372"/>
<dbReference type="KEGG" id="hti:HTIA_2372"/>
<dbReference type="InterPro" id="IPR003847">
    <property type="entry name" value="Put_antitoxin"/>
</dbReference>
<dbReference type="PATRIC" id="fig|1033806.12.peg.2360"/>
<name>F7PL26_9EURY</name>
<proteinExistence type="predicted"/>
<dbReference type="HOGENOM" id="CLU_170073_0_1_2"/>
<dbReference type="Proteomes" id="UP000015381">
    <property type="component" value="Chromosome I"/>
</dbReference>
<protein>
    <submittedName>
        <fullName evidence="3">Putative antitoxin VapB15 protein</fullName>
    </submittedName>
</protein>
<reference evidence="2 5" key="3">
    <citation type="journal article" date="2014" name="Environ. Microbiol.">
        <title>Halorhabdus tiamatea: proteogenomics and glycosidase activity measurements identify the first cultivated euryarchaeon from a deep-sea anoxic brine lake as potential polysaccharide degrader.</title>
        <authorList>
            <person name="Werner J."/>
            <person name="Ferrer M."/>
            <person name="Michel G."/>
            <person name="Mann A.J."/>
            <person name="Huang S."/>
            <person name="Juarez S."/>
            <person name="Ciordia S."/>
            <person name="Albar J.P."/>
            <person name="Alcaide M."/>
            <person name="La Cono V."/>
            <person name="Yakimov M.M."/>
            <person name="Antunes A."/>
            <person name="Taborda M."/>
            <person name="Da Costa M.S."/>
            <person name="Amann R.I."/>
            <person name="Gloeckner F.O."/>
            <person name="Golyshina O.V."/>
            <person name="Golyshin P.N."/>
            <person name="Teeling H."/>
        </authorList>
    </citation>
    <scope>NUCLEOTIDE SEQUENCE [LARGE SCALE GENOMIC DNA]</scope>
    <source>
        <strain evidence="5">SARL4B</strain>
        <strain evidence="2">Type strain: SARL4B</strain>
    </source>
</reference>